<dbReference type="Proteomes" id="UP000010408">
    <property type="component" value="Unassembled WGS sequence"/>
</dbReference>
<comment type="caution">
    <text evidence="1">The sequence shown here is derived from an EMBL/GenBank/DDBJ whole genome shotgun (WGS) entry which is preliminary data.</text>
</comment>
<name>L1NGS0_9PORP</name>
<sequence>MQRYANILHPPNAYSYAPYLTLYSLSTKLLPNSCHLPTEATLFQRIKTK</sequence>
<dbReference type="STRING" id="1127696.HMPREF9134_00381"/>
<protein>
    <submittedName>
        <fullName evidence="1">Uncharacterized protein</fullName>
    </submittedName>
</protein>
<evidence type="ECO:0000313" key="2">
    <source>
        <dbReference type="Proteomes" id="UP000010408"/>
    </source>
</evidence>
<dbReference type="EMBL" id="AMEQ01000013">
    <property type="protein sequence ID" value="EKY02526.1"/>
    <property type="molecule type" value="Genomic_DNA"/>
</dbReference>
<dbReference type="AlphaFoldDB" id="L1NGS0"/>
<dbReference type="HOGENOM" id="CLU_3138995_0_0_10"/>
<gene>
    <name evidence="1" type="ORF">HMPREF9134_00381</name>
</gene>
<proteinExistence type="predicted"/>
<organism evidence="1 2">
    <name type="scientific">Porphyromonas catoniae F0037</name>
    <dbReference type="NCBI Taxonomy" id="1127696"/>
    <lineage>
        <taxon>Bacteria</taxon>
        <taxon>Pseudomonadati</taxon>
        <taxon>Bacteroidota</taxon>
        <taxon>Bacteroidia</taxon>
        <taxon>Bacteroidales</taxon>
        <taxon>Porphyromonadaceae</taxon>
        <taxon>Porphyromonas</taxon>
    </lineage>
</organism>
<dbReference type="PATRIC" id="fig|1127696.3.peg.328"/>
<evidence type="ECO:0000313" key="1">
    <source>
        <dbReference type="EMBL" id="EKY02526.1"/>
    </source>
</evidence>
<accession>L1NGS0</accession>
<reference evidence="1 2" key="1">
    <citation type="submission" date="2012-05" db="EMBL/GenBank/DDBJ databases">
        <authorList>
            <person name="Weinstock G."/>
            <person name="Sodergren E."/>
            <person name="Lobos E.A."/>
            <person name="Fulton L."/>
            <person name="Fulton R."/>
            <person name="Courtney L."/>
            <person name="Fronick C."/>
            <person name="O'Laughlin M."/>
            <person name="Godfrey J."/>
            <person name="Wilson R.M."/>
            <person name="Miner T."/>
            <person name="Farmer C."/>
            <person name="Delehaunty K."/>
            <person name="Cordes M."/>
            <person name="Minx P."/>
            <person name="Tomlinson C."/>
            <person name="Chen J."/>
            <person name="Wollam A."/>
            <person name="Pepin K.H."/>
            <person name="Bhonagiri V."/>
            <person name="Zhang X."/>
            <person name="Suruliraj S."/>
            <person name="Warren W."/>
            <person name="Mitreva M."/>
            <person name="Mardis E.R."/>
            <person name="Wilson R.K."/>
        </authorList>
    </citation>
    <scope>NUCLEOTIDE SEQUENCE [LARGE SCALE GENOMIC DNA]</scope>
    <source>
        <strain evidence="1 2">F0037</strain>
    </source>
</reference>